<comment type="caution">
    <text evidence="2">The sequence shown here is derived from an EMBL/GenBank/DDBJ whole genome shotgun (WGS) entry which is preliminary data.</text>
</comment>
<sequence>MNRTKYALFVNWKGDPNIASNMGFQTCVKRTALMKVKWNKPDKGWIKINTDGASKGNPGTAGAGGIARNEKGEVIFAFDDFIREATNMYAEVYGLFKALQICQTENFNRIWIEIDAINLIWLIREPSKGHWSLQHMLSHINIILKKVEYRISHIYREGNKAADHLANLACSTKTAKVYRGDELHGHITGIIKCDSLKITYIRIK</sequence>
<accession>A0AAW2UL16</accession>
<organism evidence="2">
    <name type="scientific">Sesamum latifolium</name>
    <dbReference type="NCBI Taxonomy" id="2727402"/>
    <lineage>
        <taxon>Eukaryota</taxon>
        <taxon>Viridiplantae</taxon>
        <taxon>Streptophyta</taxon>
        <taxon>Embryophyta</taxon>
        <taxon>Tracheophyta</taxon>
        <taxon>Spermatophyta</taxon>
        <taxon>Magnoliopsida</taxon>
        <taxon>eudicotyledons</taxon>
        <taxon>Gunneridae</taxon>
        <taxon>Pentapetalae</taxon>
        <taxon>asterids</taxon>
        <taxon>lamiids</taxon>
        <taxon>Lamiales</taxon>
        <taxon>Pedaliaceae</taxon>
        <taxon>Sesamum</taxon>
    </lineage>
</organism>
<dbReference type="Gene3D" id="3.30.420.10">
    <property type="entry name" value="Ribonuclease H-like superfamily/Ribonuclease H"/>
    <property type="match status" value="1"/>
</dbReference>
<dbReference type="CDD" id="cd06222">
    <property type="entry name" value="RNase_H_like"/>
    <property type="match status" value="1"/>
</dbReference>
<dbReference type="GO" id="GO:0004523">
    <property type="term" value="F:RNA-DNA hybrid ribonuclease activity"/>
    <property type="evidence" value="ECO:0007669"/>
    <property type="project" value="InterPro"/>
</dbReference>
<dbReference type="SUPFAM" id="SSF53098">
    <property type="entry name" value="Ribonuclease H-like"/>
    <property type="match status" value="1"/>
</dbReference>
<dbReference type="AlphaFoldDB" id="A0AAW2UL16"/>
<feature type="domain" description="RNase H type-1" evidence="1">
    <location>
        <begin position="42"/>
        <end position="171"/>
    </location>
</feature>
<dbReference type="InterPro" id="IPR002156">
    <property type="entry name" value="RNaseH_domain"/>
</dbReference>
<evidence type="ECO:0000313" key="2">
    <source>
        <dbReference type="EMBL" id="KAL0417382.1"/>
    </source>
</evidence>
<dbReference type="InterPro" id="IPR036397">
    <property type="entry name" value="RNaseH_sf"/>
</dbReference>
<proteinExistence type="predicted"/>
<reference evidence="2" key="1">
    <citation type="submission" date="2020-06" db="EMBL/GenBank/DDBJ databases">
        <authorList>
            <person name="Li T."/>
            <person name="Hu X."/>
            <person name="Zhang T."/>
            <person name="Song X."/>
            <person name="Zhang H."/>
            <person name="Dai N."/>
            <person name="Sheng W."/>
            <person name="Hou X."/>
            <person name="Wei L."/>
        </authorList>
    </citation>
    <scope>NUCLEOTIDE SEQUENCE</scope>
    <source>
        <strain evidence="2">KEN1</strain>
        <tissue evidence="2">Leaf</tissue>
    </source>
</reference>
<dbReference type="InterPro" id="IPR053151">
    <property type="entry name" value="RNase_H-like"/>
</dbReference>
<protein>
    <submittedName>
        <fullName evidence="2">Ribonuclease H protein</fullName>
    </submittedName>
</protein>
<reference evidence="2" key="2">
    <citation type="journal article" date="2024" name="Plant">
        <title>Genomic evolution and insights into agronomic trait innovations of Sesamum species.</title>
        <authorList>
            <person name="Miao H."/>
            <person name="Wang L."/>
            <person name="Qu L."/>
            <person name="Liu H."/>
            <person name="Sun Y."/>
            <person name="Le M."/>
            <person name="Wang Q."/>
            <person name="Wei S."/>
            <person name="Zheng Y."/>
            <person name="Lin W."/>
            <person name="Duan Y."/>
            <person name="Cao H."/>
            <person name="Xiong S."/>
            <person name="Wang X."/>
            <person name="Wei L."/>
            <person name="Li C."/>
            <person name="Ma Q."/>
            <person name="Ju M."/>
            <person name="Zhao R."/>
            <person name="Li G."/>
            <person name="Mu C."/>
            <person name="Tian Q."/>
            <person name="Mei H."/>
            <person name="Zhang T."/>
            <person name="Gao T."/>
            <person name="Zhang H."/>
        </authorList>
    </citation>
    <scope>NUCLEOTIDE SEQUENCE</scope>
    <source>
        <strain evidence="2">KEN1</strain>
    </source>
</reference>
<dbReference type="Pfam" id="PF13456">
    <property type="entry name" value="RVT_3"/>
    <property type="match status" value="1"/>
</dbReference>
<dbReference type="EMBL" id="JACGWN010000012">
    <property type="protein sequence ID" value="KAL0417382.1"/>
    <property type="molecule type" value="Genomic_DNA"/>
</dbReference>
<dbReference type="PANTHER" id="PTHR47723">
    <property type="entry name" value="OS05G0353850 PROTEIN"/>
    <property type="match status" value="1"/>
</dbReference>
<gene>
    <name evidence="2" type="ORF">Slati_3570100</name>
</gene>
<dbReference type="GO" id="GO:0003676">
    <property type="term" value="F:nucleic acid binding"/>
    <property type="evidence" value="ECO:0007669"/>
    <property type="project" value="InterPro"/>
</dbReference>
<dbReference type="InterPro" id="IPR012337">
    <property type="entry name" value="RNaseH-like_sf"/>
</dbReference>
<name>A0AAW2UL16_9LAMI</name>
<evidence type="ECO:0000259" key="1">
    <source>
        <dbReference type="PROSITE" id="PS50879"/>
    </source>
</evidence>
<dbReference type="PROSITE" id="PS50879">
    <property type="entry name" value="RNASE_H_1"/>
    <property type="match status" value="1"/>
</dbReference>
<dbReference type="InterPro" id="IPR044730">
    <property type="entry name" value="RNase_H-like_dom_plant"/>
</dbReference>
<dbReference type="PANTHER" id="PTHR47723:SF19">
    <property type="entry name" value="POLYNUCLEOTIDYL TRANSFERASE, RIBONUCLEASE H-LIKE SUPERFAMILY PROTEIN"/>
    <property type="match status" value="1"/>
</dbReference>